<dbReference type="EMBL" id="BARW01011008">
    <property type="protein sequence ID" value="GAI83112.1"/>
    <property type="molecule type" value="Genomic_DNA"/>
</dbReference>
<accession>X1RQX3</accession>
<evidence type="ECO:0000313" key="1">
    <source>
        <dbReference type="EMBL" id="GAI83112.1"/>
    </source>
</evidence>
<name>X1RQX3_9ZZZZ</name>
<organism evidence="1">
    <name type="scientific">marine sediment metagenome</name>
    <dbReference type="NCBI Taxonomy" id="412755"/>
    <lineage>
        <taxon>unclassified sequences</taxon>
        <taxon>metagenomes</taxon>
        <taxon>ecological metagenomes</taxon>
    </lineage>
</organism>
<reference evidence="1" key="1">
    <citation type="journal article" date="2014" name="Front. Microbiol.">
        <title>High frequency of phylogenetically diverse reductive dehalogenase-homologous genes in deep subseafloor sedimentary metagenomes.</title>
        <authorList>
            <person name="Kawai M."/>
            <person name="Futagami T."/>
            <person name="Toyoda A."/>
            <person name="Takaki Y."/>
            <person name="Nishi S."/>
            <person name="Hori S."/>
            <person name="Arai W."/>
            <person name="Tsubouchi T."/>
            <person name="Morono Y."/>
            <person name="Uchiyama I."/>
            <person name="Ito T."/>
            <person name="Fujiyama A."/>
            <person name="Inagaki F."/>
            <person name="Takami H."/>
        </authorList>
    </citation>
    <scope>NUCLEOTIDE SEQUENCE</scope>
    <source>
        <strain evidence="1">Expedition CK06-06</strain>
    </source>
</reference>
<gene>
    <name evidence="1" type="ORF">S12H4_21413</name>
</gene>
<protein>
    <submittedName>
        <fullName evidence="1">Uncharacterized protein</fullName>
    </submittedName>
</protein>
<comment type="caution">
    <text evidence="1">The sequence shown here is derived from an EMBL/GenBank/DDBJ whole genome shotgun (WGS) entry which is preliminary data.</text>
</comment>
<feature type="non-terminal residue" evidence="1">
    <location>
        <position position="257"/>
    </location>
</feature>
<dbReference type="AlphaFoldDB" id="X1RQX3"/>
<proteinExistence type="predicted"/>
<sequence length="257" mass="29745">MRYRGKIDRGEFAATSTEIGFDPVWSERIFLASQRKLDGEAYVRIWRRGEIDEQTLNEHLTGLFFTSEDIHALKKATEFFPSPIDLVRFAVREVYNETIRARFNLDEDISPTYLSEAAKAGLPDTQARNYWASHWVLPSVNQGFEMLHRGVIEEDDLDLLLKALDIVPFWRDRLKEISYRPYTRVDVRRMHKLGILTTGQVDTAYRDLGYDAEKAENMTRFTLAYNTDSDTGVTRSNVIKAYKMGLFGTARLRTLLS</sequence>